<feature type="region of interest" description="Disordered" evidence="4">
    <location>
        <begin position="277"/>
        <end position="315"/>
    </location>
</feature>
<organism evidence="6 7">
    <name type="scientific">Protea cynaroides</name>
    <dbReference type="NCBI Taxonomy" id="273540"/>
    <lineage>
        <taxon>Eukaryota</taxon>
        <taxon>Viridiplantae</taxon>
        <taxon>Streptophyta</taxon>
        <taxon>Embryophyta</taxon>
        <taxon>Tracheophyta</taxon>
        <taxon>Spermatophyta</taxon>
        <taxon>Magnoliopsida</taxon>
        <taxon>Proteales</taxon>
        <taxon>Proteaceae</taxon>
        <taxon>Protea</taxon>
    </lineage>
</organism>
<dbReference type="GO" id="GO:0030015">
    <property type="term" value="C:CCR4-NOT core complex"/>
    <property type="evidence" value="ECO:0007669"/>
    <property type="project" value="InterPro"/>
</dbReference>
<dbReference type="Gene3D" id="2.30.30.1020">
    <property type="entry name" value="CCR4-NOT complex subunit 2/3/5, C-terminal domain"/>
    <property type="match status" value="1"/>
</dbReference>
<dbReference type="Proteomes" id="UP001141806">
    <property type="component" value="Unassembled WGS sequence"/>
</dbReference>
<dbReference type="EMBL" id="JAMYWD010000005">
    <property type="protein sequence ID" value="KAJ4970577.1"/>
    <property type="molecule type" value="Genomic_DNA"/>
</dbReference>
<evidence type="ECO:0000313" key="6">
    <source>
        <dbReference type="EMBL" id="KAJ4970577.1"/>
    </source>
</evidence>
<evidence type="ECO:0000256" key="1">
    <source>
        <dbReference type="ARBA" id="ARBA00007682"/>
    </source>
</evidence>
<evidence type="ECO:0000256" key="2">
    <source>
        <dbReference type="ARBA" id="ARBA00023015"/>
    </source>
</evidence>
<comment type="similarity">
    <text evidence="1">Belongs to the CNOT2/3/5 family.</text>
</comment>
<dbReference type="FunFam" id="2.30.30.1020:FF:000004">
    <property type="entry name" value="probable NOT transcription complex subunit VIP2 isoform X1"/>
    <property type="match status" value="1"/>
</dbReference>
<proteinExistence type="inferred from homology"/>
<dbReference type="InterPro" id="IPR038635">
    <property type="entry name" value="CCR4-NOT_su2/3/5_C_sf"/>
</dbReference>
<reference evidence="6" key="1">
    <citation type="journal article" date="2023" name="Plant J.">
        <title>The genome of the king protea, Protea cynaroides.</title>
        <authorList>
            <person name="Chang J."/>
            <person name="Duong T.A."/>
            <person name="Schoeman C."/>
            <person name="Ma X."/>
            <person name="Roodt D."/>
            <person name="Barker N."/>
            <person name="Li Z."/>
            <person name="Van de Peer Y."/>
            <person name="Mizrachi E."/>
        </authorList>
    </citation>
    <scope>NUCLEOTIDE SEQUENCE</scope>
    <source>
        <tissue evidence="6">Young leaves</tissue>
    </source>
</reference>
<dbReference type="GO" id="GO:0006355">
    <property type="term" value="P:regulation of DNA-templated transcription"/>
    <property type="evidence" value="ECO:0007669"/>
    <property type="project" value="InterPro"/>
</dbReference>
<gene>
    <name evidence="6" type="ORF">NE237_003676</name>
</gene>
<dbReference type="InterPro" id="IPR007282">
    <property type="entry name" value="NOT2/3/5_C"/>
</dbReference>
<dbReference type="AlphaFoldDB" id="A0A9Q0KHF8"/>
<accession>A0A9Q0KHF8</accession>
<dbReference type="InterPro" id="IPR040168">
    <property type="entry name" value="Not2/3/5"/>
</dbReference>
<keyword evidence="3" id="KW-0804">Transcription</keyword>
<evidence type="ECO:0000256" key="4">
    <source>
        <dbReference type="SAM" id="MobiDB-lite"/>
    </source>
</evidence>
<dbReference type="OrthoDB" id="25391at2759"/>
<name>A0A9Q0KHF8_9MAGN</name>
<protein>
    <recommendedName>
        <fullName evidence="5">NOT2/NOT3/NOT5 C-terminal domain-containing protein</fullName>
    </recommendedName>
</protein>
<dbReference type="Pfam" id="PF04153">
    <property type="entry name" value="NOT2_3_5_C"/>
    <property type="match status" value="1"/>
</dbReference>
<feature type="domain" description="NOT2/NOT3/NOT5 C-terminal" evidence="5">
    <location>
        <begin position="550"/>
        <end position="673"/>
    </location>
</feature>
<feature type="compositionally biased region" description="Polar residues" evidence="4">
    <location>
        <begin position="277"/>
        <end position="290"/>
    </location>
</feature>
<feature type="region of interest" description="Disordered" evidence="4">
    <location>
        <begin position="119"/>
        <end position="138"/>
    </location>
</feature>
<sequence>MLIRRGFFSLYPNPSVLLIFFFTCFGAKKQISIPAREPSLICHTDPFDISAMSGLLNSTLNGSSSNLPDTTGRSFATSFSSQSAAASPVYHHAGPLQGLHNIHGSFNLPNMAGSLASRNSTLNGVPSSGIQQPTGSLSSGRFASHNLPVGLSQISHGNSHGHSGITNRGGLGVSPILGNAVPRITSSMGNIAGGGTIGRNISSSGGLSVPGLASRLNLTANSGSGGLGVQGPNRLMGGVLQPASPQMISMLGNSYPSSGGPLPQSLVQAGNNLSSMGMLTDVNSNDNSPFDMNDFPQLSGRPSSAGGPQGQLGSLRKQNVGVSPIVQQNQEFSIQNEDFPALPGFKGGNSDYAMDLHQKEQLHDNALSMMQSQHYQMGRSAGFSFGGTYSSHRPQQQQQHVPSVSGSGVSFTPANSQDMLHLHNSDHWVPSSHATYHSQVQAGGQPGIGLRPLNSPNSVSGIGSYDQIIQQYQQHQNQSQFRLQQMSAVNHSSRDQGMKTLQVPQAVPDRFGLLGLLSVIKLSDPVLTSLALGIDLTTLGLNLNSAENLHKTFGSPWSDEPAKGDPEYSVPECYYAKTPPALHQGYFSKLQLETLFYMFYSMPKDEAQLYAANELYNRGWFYHREHRLWFIRVANMEPLVKTNTYERGSYLCFDPNTWETVRKDNIVLYYELLEKRPVLPQH</sequence>
<evidence type="ECO:0000259" key="5">
    <source>
        <dbReference type="Pfam" id="PF04153"/>
    </source>
</evidence>
<evidence type="ECO:0000256" key="3">
    <source>
        <dbReference type="ARBA" id="ARBA00023163"/>
    </source>
</evidence>
<dbReference type="PANTHER" id="PTHR23326">
    <property type="entry name" value="CCR4 NOT-RELATED"/>
    <property type="match status" value="1"/>
</dbReference>
<comment type="caution">
    <text evidence="6">The sequence shown here is derived from an EMBL/GenBank/DDBJ whole genome shotgun (WGS) entry which is preliminary data.</text>
</comment>
<keyword evidence="7" id="KW-1185">Reference proteome</keyword>
<keyword evidence="2" id="KW-0805">Transcription regulation</keyword>
<evidence type="ECO:0000313" key="7">
    <source>
        <dbReference type="Proteomes" id="UP001141806"/>
    </source>
</evidence>